<dbReference type="PANTHER" id="PTHR20275:SF0">
    <property type="entry name" value="NAD KINASE"/>
    <property type="match status" value="1"/>
</dbReference>
<dbReference type="GO" id="GO:0006741">
    <property type="term" value="P:NADP+ biosynthetic process"/>
    <property type="evidence" value="ECO:0007669"/>
    <property type="project" value="UniProtKB-UniRule"/>
</dbReference>
<dbReference type="RefSeq" id="WP_021286411.1">
    <property type="nucleotide sequence ID" value="NZ_AUPZ01000002.1"/>
</dbReference>
<dbReference type="GO" id="GO:0003951">
    <property type="term" value="F:NAD+ kinase activity"/>
    <property type="evidence" value="ECO:0007669"/>
    <property type="project" value="UniProtKB-UniRule"/>
</dbReference>
<dbReference type="PANTHER" id="PTHR20275">
    <property type="entry name" value="NAD KINASE"/>
    <property type="match status" value="1"/>
</dbReference>
<organism evidence="7 8">
    <name type="scientific">Sulfurimonas hongkongensis</name>
    <dbReference type="NCBI Taxonomy" id="1172190"/>
    <lineage>
        <taxon>Bacteria</taxon>
        <taxon>Pseudomonadati</taxon>
        <taxon>Campylobacterota</taxon>
        <taxon>Epsilonproteobacteria</taxon>
        <taxon>Campylobacterales</taxon>
        <taxon>Sulfurimonadaceae</taxon>
        <taxon>Sulfurimonas</taxon>
    </lineage>
</organism>
<feature type="binding site" evidence="6">
    <location>
        <begin position="185"/>
        <end position="190"/>
    </location>
    <ligand>
        <name>NAD(+)</name>
        <dbReference type="ChEBI" id="CHEBI:57540"/>
    </ligand>
</feature>
<dbReference type="GO" id="GO:0046872">
    <property type="term" value="F:metal ion binding"/>
    <property type="evidence" value="ECO:0007669"/>
    <property type="project" value="UniProtKB-UniRule"/>
</dbReference>
<dbReference type="GO" id="GO:0005524">
    <property type="term" value="F:ATP binding"/>
    <property type="evidence" value="ECO:0007669"/>
    <property type="project" value="UniProtKB-KW"/>
</dbReference>
<dbReference type="SUPFAM" id="SSF111331">
    <property type="entry name" value="NAD kinase/diacylglycerol kinase-like"/>
    <property type="match status" value="1"/>
</dbReference>
<proteinExistence type="inferred from homology"/>
<protein>
    <recommendedName>
        <fullName evidence="6">NAD kinase</fullName>
        <ecNumber evidence="6">2.7.1.23</ecNumber>
    </recommendedName>
    <alternativeName>
        <fullName evidence="6">ATP-dependent NAD kinase</fullName>
    </alternativeName>
</protein>
<keyword evidence="1 6" id="KW-0808">Transferase</keyword>
<dbReference type="HAMAP" id="MF_00361">
    <property type="entry name" value="NAD_kinase"/>
    <property type="match status" value="1"/>
</dbReference>
<dbReference type="eggNOG" id="COG0061">
    <property type="taxonomic scope" value="Bacteria"/>
</dbReference>
<dbReference type="Pfam" id="PF01513">
    <property type="entry name" value="NAD_kinase"/>
    <property type="match status" value="1"/>
</dbReference>
<accession>T0L3A9</accession>
<comment type="subcellular location">
    <subcellularLocation>
        <location evidence="6">Cytoplasm</location>
    </subcellularLocation>
</comment>
<dbReference type="InterPro" id="IPR016064">
    <property type="entry name" value="NAD/diacylglycerol_kinase_sf"/>
</dbReference>
<dbReference type="GO" id="GO:0005737">
    <property type="term" value="C:cytoplasm"/>
    <property type="evidence" value="ECO:0007669"/>
    <property type="project" value="UniProtKB-SubCell"/>
</dbReference>
<evidence type="ECO:0000313" key="7">
    <source>
        <dbReference type="EMBL" id="EQB40333.1"/>
    </source>
</evidence>
<dbReference type="Gene3D" id="3.40.50.10330">
    <property type="entry name" value="Probable inorganic polyphosphate/atp-NAD kinase, domain 1"/>
    <property type="match status" value="1"/>
</dbReference>
<dbReference type="InterPro" id="IPR002504">
    <property type="entry name" value="NADK"/>
</dbReference>
<evidence type="ECO:0000256" key="5">
    <source>
        <dbReference type="ARBA" id="ARBA00047925"/>
    </source>
</evidence>
<dbReference type="InterPro" id="IPR017437">
    <property type="entry name" value="ATP-NAD_kinase_PpnK-typ_C"/>
</dbReference>
<evidence type="ECO:0000313" key="8">
    <source>
        <dbReference type="Proteomes" id="UP000015520"/>
    </source>
</evidence>
<comment type="caution">
    <text evidence="7">The sequence shown here is derived from an EMBL/GenBank/DDBJ whole genome shotgun (WGS) entry which is preliminary data.</text>
</comment>
<comment type="function">
    <text evidence="6">Involved in the regulation of the intracellular balance of NAD and NADP, and is a key enzyme in the biosynthesis of NADP. Catalyzes specifically the phosphorylation on 2'-hydroxyl of the adenosine moiety of NAD to yield NADP.</text>
</comment>
<reference evidence="7 8" key="1">
    <citation type="submission" date="2013-07" db="EMBL/GenBank/DDBJ databases">
        <title>Sulfurimonas hongkongensis AST-10 Genome Sequencing.</title>
        <authorList>
            <person name="Cai L."/>
            <person name="Zhang T."/>
        </authorList>
    </citation>
    <scope>NUCLEOTIDE SEQUENCE [LARGE SCALE GENOMIC DNA]</scope>
    <source>
        <strain evidence="7 8">AST-10</strain>
    </source>
</reference>
<dbReference type="CDD" id="cd01653">
    <property type="entry name" value="GATase1"/>
    <property type="match status" value="1"/>
</dbReference>
<dbReference type="AlphaFoldDB" id="T0L3A9"/>
<dbReference type="InterPro" id="IPR017438">
    <property type="entry name" value="ATP-NAD_kinase_N"/>
</dbReference>
<dbReference type="STRING" id="1172190.M947_00630"/>
<dbReference type="EC" id="2.7.1.23" evidence="6"/>
<dbReference type="Proteomes" id="UP000015520">
    <property type="component" value="Unassembled WGS sequence"/>
</dbReference>
<gene>
    <name evidence="6" type="primary">nadK</name>
    <name evidence="7" type="ORF">M947_00630</name>
</gene>
<comment type="catalytic activity">
    <reaction evidence="5 6">
        <text>NAD(+) + ATP = ADP + NADP(+) + H(+)</text>
        <dbReference type="Rhea" id="RHEA:18629"/>
        <dbReference type="ChEBI" id="CHEBI:15378"/>
        <dbReference type="ChEBI" id="CHEBI:30616"/>
        <dbReference type="ChEBI" id="CHEBI:57540"/>
        <dbReference type="ChEBI" id="CHEBI:58349"/>
        <dbReference type="ChEBI" id="CHEBI:456216"/>
        <dbReference type="EC" id="2.7.1.23"/>
    </reaction>
</comment>
<comment type="caution">
    <text evidence="6">Lacks conserved residue(s) required for the propagation of feature annotation.</text>
</comment>
<name>T0L3A9_9BACT</name>
<feature type="binding site" evidence="6">
    <location>
        <position position="174"/>
    </location>
    <ligand>
        <name>NAD(+)</name>
        <dbReference type="ChEBI" id="CHEBI:57540"/>
    </ligand>
</feature>
<comment type="cofactor">
    <cofactor evidence="6">
        <name>a divalent metal cation</name>
        <dbReference type="ChEBI" id="CHEBI:60240"/>
    </cofactor>
</comment>
<comment type="similarity">
    <text evidence="6">Belongs to the NAD kinase family.</text>
</comment>
<keyword evidence="6" id="KW-0067">ATP-binding</keyword>
<keyword evidence="8" id="KW-1185">Reference proteome</keyword>
<evidence type="ECO:0000256" key="3">
    <source>
        <dbReference type="ARBA" id="ARBA00022857"/>
    </source>
</evidence>
<feature type="binding site" evidence="6">
    <location>
        <begin position="144"/>
        <end position="145"/>
    </location>
    <ligand>
        <name>NAD(+)</name>
        <dbReference type="ChEBI" id="CHEBI:57540"/>
    </ligand>
</feature>
<feature type="binding site" evidence="6">
    <location>
        <begin position="71"/>
        <end position="72"/>
    </location>
    <ligand>
        <name>NAD(+)</name>
        <dbReference type="ChEBI" id="CHEBI:57540"/>
    </ligand>
</feature>
<evidence type="ECO:0000256" key="4">
    <source>
        <dbReference type="ARBA" id="ARBA00023027"/>
    </source>
</evidence>
<evidence type="ECO:0000256" key="2">
    <source>
        <dbReference type="ARBA" id="ARBA00022777"/>
    </source>
</evidence>
<dbReference type="GO" id="GO:0019674">
    <property type="term" value="P:NAD+ metabolic process"/>
    <property type="evidence" value="ECO:0007669"/>
    <property type="project" value="InterPro"/>
</dbReference>
<keyword evidence="6" id="KW-0963">Cytoplasm</keyword>
<dbReference type="OrthoDB" id="9774737at2"/>
<dbReference type="Gene3D" id="2.60.200.30">
    <property type="entry name" value="Probable inorganic polyphosphate/atp-NAD kinase, domain 2"/>
    <property type="match status" value="1"/>
</dbReference>
<dbReference type="Pfam" id="PF20143">
    <property type="entry name" value="NAD_kinase_C"/>
    <property type="match status" value="1"/>
</dbReference>
<feature type="active site" description="Proton acceptor" evidence="6">
    <location>
        <position position="71"/>
    </location>
</feature>
<dbReference type="EMBL" id="AUPZ01000002">
    <property type="protein sequence ID" value="EQB40333.1"/>
    <property type="molecule type" value="Genomic_DNA"/>
</dbReference>
<dbReference type="GO" id="GO:0051287">
    <property type="term" value="F:NAD binding"/>
    <property type="evidence" value="ECO:0007669"/>
    <property type="project" value="UniProtKB-ARBA"/>
</dbReference>
<dbReference type="PATRIC" id="fig|1172190.3.peg.122"/>
<evidence type="ECO:0000256" key="6">
    <source>
        <dbReference type="HAMAP-Rule" id="MF_00361"/>
    </source>
</evidence>
<keyword evidence="4 6" id="KW-0520">NAD</keyword>
<keyword evidence="2 6" id="KW-0418">Kinase</keyword>
<evidence type="ECO:0000256" key="1">
    <source>
        <dbReference type="ARBA" id="ARBA00022679"/>
    </source>
</evidence>
<feature type="binding site" evidence="6">
    <location>
        <position position="242"/>
    </location>
    <ligand>
        <name>NAD(+)</name>
        <dbReference type="ChEBI" id="CHEBI:57540"/>
    </ligand>
</feature>
<keyword evidence="6" id="KW-0547">Nucleotide-binding</keyword>
<sequence length="286" mass="31722">MQTSSIKKIGVLLRPSTPELKSSYYKLEKIFKKHNINVYVDSISAGMIDVMGMEFEAMCQHVDAIVTLGGDGTLISAVRRSFKFGIPVLGVYAGSLGFLADVNLDELDEFVHKMTQDKVRVDERSVLEVKIVGKNKELETNAFNDMVLTRSTISNMIHIETLVDAKPFNTYYGDGVVVSTPTGSTAYNLSCGGPVIFPLTEVFALTPISAHSLSQRPVVLPGKFSIEMKTPQNKALVIIDGQDMHEIEQGDSVHIRLASAKAKLIHREEFNYFEVLKQKLGWGDHR</sequence>
<keyword evidence="3 6" id="KW-0521">NADP</keyword>